<protein>
    <submittedName>
        <fullName evidence="25">Uncharacterized protein</fullName>
    </submittedName>
</protein>
<dbReference type="PROSITE" id="PS01209">
    <property type="entry name" value="LDLRA_1"/>
    <property type="match status" value="1"/>
</dbReference>
<feature type="domain" description="MAM" evidence="21">
    <location>
        <begin position="524"/>
        <end position="682"/>
    </location>
</feature>
<dbReference type="Gene3D" id="3.80.10.10">
    <property type="entry name" value="Ribonuclease Inhibitor"/>
    <property type="match status" value="2"/>
</dbReference>
<dbReference type="FunFam" id="2.60.120.260:FF:000002">
    <property type="entry name" value="Coagulation factor VIII"/>
    <property type="match status" value="2"/>
</dbReference>
<dbReference type="InterPro" id="IPR032675">
    <property type="entry name" value="LRR_dom_sf"/>
</dbReference>
<dbReference type="SMART" id="SM00231">
    <property type="entry name" value="FA58C"/>
    <property type="match status" value="5"/>
</dbReference>
<dbReference type="SUPFAM" id="SSF52058">
    <property type="entry name" value="L domain-like"/>
    <property type="match status" value="1"/>
</dbReference>
<evidence type="ECO:0000256" key="12">
    <source>
        <dbReference type="ARBA" id="ARBA00023157"/>
    </source>
</evidence>
<feature type="disulfide bond" evidence="15">
    <location>
        <begin position="443"/>
        <end position="458"/>
    </location>
</feature>
<comment type="caution">
    <text evidence="14">Lacks conserved residue(s) required for the propagation of feature annotation.</text>
</comment>
<comment type="subcellular location">
    <subcellularLocation>
        <location evidence="1">Membrane</location>
    </subcellularLocation>
</comment>
<dbReference type="Pfam" id="PF13855">
    <property type="entry name" value="LRR_8"/>
    <property type="match status" value="2"/>
</dbReference>
<dbReference type="EMBL" id="CALNXJ010000002">
    <property type="protein sequence ID" value="CAH3034587.1"/>
    <property type="molecule type" value="Genomic_DNA"/>
</dbReference>
<dbReference type="Gene3D" id="2.60.120.290">
    <property type="entry name" value="Spermadhesin, CUB domain"/>
    <property type="match status" value="1"/>
</dbReference>
<feature type="disulfide bond" evidence="15">
    <location>
        <begin position="431"/>
        <end position="449"/>
    </location>
</feature>
<feature type="domain" description="Pentraxin (PTX)" evidence="24">
    <location>
        <begin position="1669"/>
        <end position="1867"/>
    </location>
</feature>
<keyword evidence="16" id="KW-0807">Transducer</keyword>
<feature type="transmembrane region" description="Helical" evidence="17">
    <location>
        <begin position="2576"/>
        <end position="2599"/>
    </location>
</feature>
<dbReference type="GO" id="GO:0004930">
    <property type="term" value="F:G protein-coupled receptor activity"/>
    <property type="evidence" value="ECO:0007669"/>
    <property type="project" value="UniProtKB-KW"/>
</dbReference>
<dbReference type="GO" id="GO:0004672">
    <property type="term" value="F:protein kinase activity"/>
    <property type="evidence" value="ECO:0007669"/>
    <property type="project" value="InterPro"/>
</dbReference>
<dbReference type="SMART" id="SM00192">
    <property type="entry name" value="LDLa"/>
    <property type="match status" value="2"/>
</dbReference>
<evidence type="ECO:0000259" key="18">
    <source>
        <dbReference type="PROSITE" id="PS01180"/>
    </source>
</evidence>
<dbReference type="PROSITE" id="PS51450">
    <property type="entry name" value="LRR"/>
    <property type="match status" value="3"/>
</dbReference>
<keyword evidence="11 17" id="KW-0472">Membrane</keyword>
<feature type="transmembrane region" description="Helical" evidence="17">
    <location>
        <begin position="2432"/>
        <end position="2452"/>
    </location>
</feature>
<evidence type="ECO:0000256" key="9">
    <source>
        <dbReference type="ARBA" id="ARBA00022902"/>
    </source>
</evidence>
<dbReference type="InterPro" id="IPR017452">
    <property type="entry name" value="GPCR_Rhodpsn_7TM"/>
</dbReference>
<dbReference type="InterPro" id="IPR001611">
    <property type="entry name" value="Leu-rich_rpt"/>
</dbReference>
<evidence type="ECO:0000256" key="17">
    <source>
        <dbReference type="SAM" id="Phobius"/>
    </source>
</evidence>
<dbReference type="InterPro" id="IPR008979">
    <property type="entry name" value="Galactose-bd-like_sf"/>
</dbReference>
<feature type="disulfide bond" evidence="15">
    <location>
        <begin position="388"/>
        <end position="400"/>
    </location>
</feature>
<dbReference type="GO" id="GO:0007399">
    <property type="term" value="P:nervous system development"/>
    <property type="evidence" value="ECO:0007669"/>
    <property type="project" value="UniProtKB-KW"/>
</dbReference>
<comment type="similarity">
    <text evidence="2">Belongs to the neuropilin family.</text>
</comment>
<dbReference type="Gene3D" id="4.10.400.10">
    <property type="entry name" value="Low-density Lipoprotein Receptor"/>
    <property type="match status" value="2"/>
</dbReference>
<dbReference type="GO" id="GO:0005524">
    <property type="term" value="F:ATP binding"/>
    <property type="evidence" value="ECO:0007669"/>
    <property type="project" value="InterPro"/>
</dbReference>
<dbReference type="Pfam" id="PF00629">
    <property type="entry name" value="MAM"/>
    <property type="match status" value="4"/>
</dbReference>
<dbReference type="CDD" id="cd00057">
    <property type="entry name" value="FA58C"/>
    <property type="match status" value="5"/>
</dbReference>
<dbReference type="PROSITE" id="PS01286">
    <property type="entry name" value="FA58C_2"/>
    <property type="match status" value="4"/>
</dbReference>
<feature type="transmembrane region" description="Helical" evidence="17">
    <location>
        <begin position="2516"/>
        <end position="2542"/>
    </location>
</feature>
<dbReference type="FunFam" id="1.20.1070.10:FF:000393">
    <property type="entry name" value="Predicted protein"/>
    <property type="match status" value="1"/>
</dbReference>
<keyword evidence="16" id="KW-0297">G-protein coupled receptor</keyword>
<keyword evidence="6 16" id="KW-0812">Transmembrane</keyword>
<dbReference type="InterPro" id="IPR000421">
    <property type="entry name" value="FA58C"/>
</dbReference>
<feature type="domain" description="MAM" evidence="21">
    <location>
        <begin position="689"/>
        <end position="836"/>
    </location>
</feature>
<evidence type="ECO:0000313" key="25">
    <source>
        <dbReference type="EMBL" id="CAH3034587.1"/>
    </source>
</evidence>
<dbReference type="PROSITE" id="PS00740">
    <property type="entry name" value="MAM_1"/>
    <property type="match status" value="1"/>
</dbReference>
<dbReference type="Pfam" id="PF13385">
    <property type="entry name" value="Laminin_G_3"/>
    <property type="match status" value="1"/>
</dbReference>
<dbReference type="Gene3D" id="1.10.510.10">
    <property type="entry name" value="Transferase(Phosphotransferase) domain 1"/>
    <property type="match status" value="1"/>
</dbReference>
<dbReference type="FunFam" id="2.60.120.260:FF:000016">
    <property type="entry name" value="Contactin-associated protein-like 4 isoform 1"/>
    <property type="match status" value="3"/>
</dbReference>
<proteinExistence type="inferred from homology"/>
<comment type="similarity">
    <text evidence="16">Belongs to the G-protein coupled receptor 1 family.</text>
</comment>
<dbReference type="GO" id="GO:0008201">
    <property type="term" value="F:heparin binding"/>
    <property type="evidence" value="ECO:0007669"/>
    <property type="project" value="UniProtKB-KW"/>
</dbReference>
<evidence type="ECO:0000259" key="24">
    <source>
        <dbReference type="PROSITE" id="PS51828"/>
    </source>
</evidence>
<evidence type="ECO:0000256" key="8">
    <source>
        <dbReference type="ARBA" id="ARBA00022782"/>
    </source>
</evidence>
<feature type="transmembrane region" description="Helical" evidence="17">
    <location>
        <begin position="2620"/>
        <end position="2641"/>
    </location>
</feature>
<dbReference type="InterPro" id="IPR013320">
    <property type="entry name" value="ConA-like_dom_sf"/>
</dbReference>
<name>A0AAU9VPM0_9CNID</name>
<sequence length="3010" mass="340796">MREHPLIQGPPESRTILRDFDAPINLAENYVQRLTSYLQVSLSGNYTFYVACDDMCELWKYDVTETGIRRVEIESGESVKPIIHVKRWTQYLQWDKYPEQTSPPIVLKKCRFYRMVIFGREKGGNDHISVGMRNPNGEYERPITGERLFWTKPGTRNLELSLKNHKTSISTFVGSKLLIQGSSYNMFGQIIGYYKFCCEGVYCPDCPLKLNISSLGQNLTLNSSVSLSCINTSFEVVFNTICQPENFIVKVRSSHLSSCDHLSDFAYIDGPHKAQLQSPLLPWEPFYRVVGLCLRFTYRIPFKSKSTIKVLLREPGKEELILTWQLRGYHGKEWSAAEVSLPGAAAVQIIFEGEGFLHNQVNAAIKNVTVTTEKCDLLPYFAKPGFSCGNKQFQCKNGECVKENLRCDGDSACADDSDEDNCECPYNKFACLDGKCLPASAVCNGINDCSNGDDENNCRNKCHFKHHCLDGSCISWSETCIREPSCKDGTNTPSVCGSGKCRLNDLACSSKESKGPTRCKSFRSFCNFENDLCQLTPDMNATFQWTTASGETPTEKTGPSYDHSMLSKDGSYIYIEASPQRFGDVARLLSKWMEPNQSACVQFWYHMYGSNIGNLSFYLKTNQSKTLVWRLSSDQGDRWKFGQFSLISERAHRFVVEGTTSGGSEGDIAIDDMSVLDENCKKIIAQGSPDCSFREDTCDWETGEGWTLSKHLPNSDLLNYGVSFIFLRAGASEVPHTLSSPIINTHEWKCVRLWYFIGATNWYKSSLHVLLQSLISNLSTLIFFVDEVASATNYTQIPLPSNYSKAKLEFFGIYEEFGHQILAIEQVSFSKGTCDPISWRQNGEFTYIDEPLGMQNGEIVDTQISSLSSMDEVHAASRGRLNLNATSGKAGAWTAGTNDNSQWLQIDLRNNNIRVTGVATQGRNGRYAHWVTKYKLQYSSDGVNFQFYKEPGHTALKDFAGNKDQDSVVYHELKFPIRARFIRFQPEAWHGQISMRVELYGHQKECQKALGMENNEISDGQIRASSSWDGNSIASRGRLSIKASGRMKGSWTASAKNSHQWLQIDLGANDTKVTGVATQGRQDADQWVTSYKLQYGNDGLHFQYYKDQGEEKDFSGNNDRDTVVFHQLKPPIDARFVRFCPEAWQNHISMRVELYGCLHECQEALGMKNGAIPDRHISASSHWDNYYAAWQGRLDYKGTWKAGSWSSRDNDIHQWLQIDLYSPYMKVTRIATQGRNAHDQWVTRFTLWYSNDSKIFQSHKEAGTTTEKHFDGNRDRDTVVYNKINPPIKARYIQIRPQAWYRHISMRTELYGCLCKADCQQALGMENGAIADAQITAYSIWDDNHAASQARLDFKAIAKSGAWSAKRNDNQQWLQVDLGSQYAKVTRVGTQGRDDDSQWVIKYKLQYGNDEAKLQFYKGKGKNIDKEFDGNSDRSTIVFHELEPPIKARFVRFRPQVWFDHISMRIELYGCRECQEPLGLGNSSITDGQLSSSSQLDDAHAAMQGRLNSKATGGLGGSWSAGNNNSSQWLQIDLLDQSNNVTRVATQGRHDASQWVTKYRLQYSEDGKIFHFYREPGDTAGKVFYGNKDQNSIVYNDLHPPITARFIRFRPVSWYHHMSMRVELYGCQDDRPCETSVESCGWNIARGWKRMKYRDLDNIGSDADDEGCDQNYEIHLPDSSRGYVSFSDIRQAKGGSTICFWLKTSNVGFFIEYRTEASGDQNETLIFGLYCGNNTFDILLGSYRSQYLMGVTDGSWHYVCVLLDGNIGLLAVFKDGHRNFKEAHRRRPNFEFWTAGTMTVGFRKTNDSDSAVLGKLSGLNIWSYPVPIKEILRMSYGCGTEAGDSKSWETVRDKITGEVEVKDSRTCKDRKGKFGRLVADGITAHVNQSALFMSPLYDASLDGKSRCLRFRYMLQGPGEKALTVYRKAKTSREIPIWISKGVTRGDWVYGQVQLSSMSDFQVLIKAEMERREDLIALTGLYIDEGINCTVKPLSAKKACSENLTNEIGYFFSPSYPGNLPDDTVCKWHITVQKNHIIRLEFQEFLLANHPRCETCFLQIFDGRDLSATAIGKFCGYMHPPVVISSSNHFTIVLRCIEGLRMTRFKAFYHSIRTQDWEGSSCSLHRECPSSCECKEFGEVYDKRILVIGEKLLAIPSNLPSNTGAVVFRQNRISQLHEKEFSDLTILEYIDLSFNNLLHLDEECFHNLSSVTTLRLNSNFLRILPIGALSELPNLKVLDLGSNLLSSIRSGVFDALSNLNILGLRANQLTNLQHGVFGNKSNMTHLYLQENKLTALPNGLFKDLSKLEVLNLSSNELKTVTKETFQGLSALKYLYLDNNRLANVPTDAFNELTSLKYLKLDRFILCCYAEKSVEGITCDSPTDEFSSCDDLMKNKTLQICIWILGILAFLGNLLVIIWRIIDKEENRVHSFLLTNLAVADMFMGVYLLTIAIVDARWQDEYFKHDTKWRAGIGCQVIGVLSMLSSEVSVLILTVITIDRFICIIFPFKFKRLTYKSAVFTCAAVWILGVVISVIPITGIDYFYDKSGDFGFYSRSAVCLPLQLSEGTPAGWEYSASFFIGLNFVSFTFILVAYILMFWTVKRSARAVRSTSLNKESAMAKRLIFIVMTDFCCWMPIIIISILSLTGNFYDPDKIAFVWIAVFVLPLNSSLNPILYTFSTERTKQSLARKRKNITGMVMKSLNSRAGDQSMDCLRTNAENTLVSIAESSPRPIKKIVEKQEQQRKLVKTRLKLIEVVDIFQEDTIGKRSTGYVTAWCEEEGVLGMVLLKYFGKEMKEDWTREIDIVEGLSSSEDPQDNLLHYRWHSKASEQSIEHGKKKIHGIQGSSWLICYDFESSSTLEDFLSEKGIVINFDAVCAVVCDVITAIEHLLDHGISHNNITTGNILIRHCPRVPPIKAVLGGFSQASKADDAGAFTNSAADKQSCHSHDIKQFGHLLATLLGHCHGSSEYVKLHEIMNLCFEDTEEKRPTARYIREVLEETWCAEGVWDTYL</sequence>
<keyword evidence="26" id="KW-1185">Reference proteome</keyword>
<evidence type="ECO:0000259" key="22">
    <source>
        <dbReference type="PROSITE" id="PS50262"/>
    </source>
</evidence>
<evidence type="ECO:0000256" key="16">
    <source>
        <dbReference type="RuleBase" id="RU000688"/>
    </source>
</evidence>
<dbReference type="Pfam" id="PF00057">
    <property type="entry name" value="Ldl_recept_a"/>
    <property type="match status" value="2"/>
</dbReference>
<dbReference type="SUPFAM" id="SSF49785">
    <property type="entry name" value="Galactose-binding domain-like"/>
    <property type="match status" value="5"/>
</dbReference>
<evidence type="ECO:0000256" key="15">
    <source>
        <dbReference type="PROSITE-ProRule" id="PRU00124"/>
    </source>
</evidence>
<evidence type="ECO:0000256" key="13">
    <source>
        <dbReference type="ARBA" id="ARBA00023170"/>
    </source>
</evidence>
<dbReference type="PANTHER" id="PTHR24543">
    <property type="entry name" value="MULTICOPPER OXIDASE-RELATED"/>
    <property type="match status" value="1"/>
</dbReference>
<evidence type="ECO:0000256" key="6">
    <source>
        <dbReference type="ARBA" id="ARBA00022692"/>
    </source>
</evidence>
<dbReference type="SUPFAM" id="SSF57424">
    <property type="entry name" value="LDL receptor-like module"/>
    <property type="match status" value="2"/>
</dbReference>
<keyword evidence="4" id="KW-0433">Leucine-rich repeat</keyword>
<dbReference type="SMART" id="SM00369">
    <property type="entry name" value="LRR_TYP"/>
    <property type="match status" value="7"/>
</dbReference>
<dbReference type="FunFam" id="2.60.120.290:FF:000005">
    <property type="entry name" value="Procollagen C-endopeptidase enhancer 1"/>
    <property type="match status" value="1"/>
</dbReference>
<feature type="domain" description="G-protein coupled receptors family 1 profile" evidence="22">
    <location>
        <begin position="2410"/>
        <end position="2674"/>
    </location>
</feature>
<dbReference type="PROSITE" id="PS50262">
    <property type="entry name" value="G_PROTEIN_RECEP_F1_2"/>
    <property type="match status" value="1"/>
</dbReference>
<feature type="domain" description="MAM" evidence="21">
    <location>
        <begin position="1838"/>
        <end position="1990"/>
    </location>
</feature>
<reference evidence="25 26" key="1">
    <citation type="submission" date="2022-05" db="EMBL/GenBank/DDBJ databases">
        <authorList>
            <consortium name="Genoscope - CEA"/>
            <person name="William W."/>
        </authorList>
    </citation>
    <scope>NUCLEOTIDE SEQUENCE [LARGE SCALE GENOMIC DNA]</scope>
</reference>
<dbReference type="Proteomes" id="UP001159428">
    <property type="component" value="Unassembled WGS sequence"/>
</dbReference>
<dbReference type="FunFam" id="3.80.10.10:FF:001164">
    <property type="entry name" value="GH01279p"/>
    <property type="match status" value="1"/>
</dbReference>
<dbReference type="InterPro" id="IPR035914">
    <property type="entry name" value="Sperma_CUB_dom_sf"/>
</dbReference>
<dbReference type="Gene3D" id="1.20.1070.10">
    <property type="entry name" value="Rhodopsin 7-helix transmembrane proteins"/>
    <property type="match status" value="1"/>
</dbReference>
<dbReference type="PROSITE" id="PS50022">
    <property type="entry name" value="FA58C_3"/>
    <property type="match status" value="5"/>
</dbReference>
<keyword evidence="12 15" id="KW-1015">Disulfide bond</keyword>
<dbReference type="CDD" id="cd15137">
    <property type="entry name" value="7tmA_Relaxin_R"/>
    <property type="match status" value="1"/>
</dbReference>
<dbReference type="SMART" id="SM01381">
    <property type="entry name" value="7TM_GPCR_Srsx"/>
    <property type="match status" value="1"/>
</dbReference>
<gene>
    <name evidence="25" type="ORF">PMEA_00010833</name>
</gene>
<dbReference type="InterPro" id="IPR037524">
    <property type="entry name" value="PA14/GLEYA"/>
</dbReference>
<evidence type="ECO:0000256" key="5">
    <source>
        <dbReference type="ARBA" id="ARBA00022674"/>
    </source>
</evidence>
<dbReference type="GO" id="GO:0030154">
    <property type="term" value="P:cell differentiation"/>
    <property type="evidence" value="ECO:0007669"/>
    <property type="project" value="UniProtKB-KW"/>
</dbReference>
<dbReference type="SMART" id="SM00137">
    <property type="entry name" value="MAM"/>
    <property type="match status" value="1"/>
</dbReference>
<feature type="domain" description="PA14" evidence="23">
    <location>
        <begin position="1"/>
        <end position="146"/>
    </location>
</feature>
<evidence type="ECO:0000259" key="23">
    <source>
        <dbReference type="PROSITE" id="PS51820"/>
    </source>
</evidence>
<dbReference type="InterPro" id="IPR000276">
    <property type="entry name" value="GPCR_Rhodpsn"/>
</dbReference>
<evidence type="ECO:0000256" key="1">
    <source>
        <dbReference type="ARBA" id="ARBA00004370"/>
    </source>
</evidence>
<evidence type="ECO:0000256" key="10">
    <source>
        <dbReference type="ARBA" id="ARBA00022989"/>
    </source>
</evidence>
<dbReference type="PROSITE" id="PS01180">
    <property type="entry name" value="CUB"/>
    <property type="match status" value="1"/>
</dbReference>
<evidence type="ECO:0000259" key="20">
    <source>
        <dbReference type="PROSITE" id="PS50022"/>
    </source>
</evidence>
<dbReference type="InterPro" id="IPR036055">
    <property type="entry name" value="LDL_receptor-like_sf"/>
</dbReference>
<keyword evidence="8" id="KW-0221">Differentiation</keyword>
<dbReference type="PANTHER" id="PTHR24543:SF325">
    <property type="entry name" value="F5_8 TYPE C DOMAIN-CONTAINING PROTEIN"/>
    <property type="match status" value="1"/>
</dbReference>
<dbReference type="PRINTS" id="PR00237">
    <property type="entry name" value="GPCRRHODOPSN"/>
</dbReference>
<feature type="disulfide bond" evidence="15">
    <location>
        <begin position="424"/>
        <end position="436"/>
    </location>
</feature>
<evidence type="ECO:0000313" key="26">
    <source>
        <dbReference type="Proteomes" id="UP001159428"/>
    </source>
</evidence>
<keyword evidence="5" id="KW-0358">Heparin-binding</keyword>
<dbReference type="PROSITE" id="PS00237">
    <property type="entry name" value="G_PROTEIN_RECEP_F1_1"/>
    <property type="match status" value="1"/>
</dbReference>
<feature type="domain" description="F5/8 type C" evidence="20">
    <location>
        <begin position="1161"/>
        <end position="1313"/>
    </location>
</feature>
<dbReference type="InterPro" id="IPR002172">
    <property type="entry name" value="LDrepeatLR_classA_rpt"/>
</dbReference>
<dbReference type="InterPro" id="IPR023415">
    <property type="entry name" value="LDLR_class-A_CS"/>
</dbReference>
<dbReference type="CDD" id="cd00112">
    <property type="entry name" value="LDLa"/>
    <property type="match status" value="2"/>
</dbReference>
<feature type="domain" description="F5/8 type C" evidence="20">
    <location>
        <begin position="1006"/>
        <end position="1157"/>
    </location>
</feature>
<evidence type="ECO:0000256" key="7">
    <source>
        <dbReference type="ARBA" id="ARBA00022737"/>
    </source>
</evidence>
<dbReference type="InterPro" id="IPR011009">
    <property type="entry name" value="Kinase-like_dom_sf"/>
</dbReference>
<dbReference type="SMART" id="SM00042">
    <property type="entry name" value="CUB"/>
    <property type="match status" value="1"/>
</dbReference>
<organism evidence="25 26">
    <name type="scientific">Pocillopora meandrina</name>
    <dbReference type="NCBI Taxonomy" id="46732"/>
    <lineage>
        <taxon>Eukaryota</taxon>
        <taxon>Metazoa</taxon>
        <taxon>Cnidaria</taxon>
        <taxon>Anthozoa</taxon>
        <taxon>Hexacorallia</taxon>
        <taxon>Scleractinia</taxon>
        <taxon>Astrocoeniina</taxon>
        <taxon>Pocilloporidae</taxon>
        <taxon>Pocillopora</taxon>
    </lineage>
</organism>
<dbReference type="Pfam" id="PF00754">
    <property type="entry name" value="F5_F8_type_C"/>
    <property type="match status" value="5"/>
</dbReference>
<comment type="caution">
    <text evidence="25">The sequence shown here is derived from an EMBL/GenBank/DDBJ whole genome shotgun (WGS) entry which is preliminary data.</text>
</comment>
<evidence type="ECO:0000256" key="11">
    <source>
        <dbReference type="ARBA" id="ARBA00023136"/>
    </source>
</evidence>
<feature type="transmembrane region" description="Helical" evidence="17">
    <location>
        <begin position="2400"/>
        <end position="2420"/>
    </location>
</feature>
<dbReference type="GO" id="GO:0016020">
    <property type="term" value="C:membrane"/>
    <property type="evidence" value="ECO:0007669"/>
    <property type="project" value="UniProtKB-SubCell"/>
</dbReference>
<evidence type="ECO:0000256" key="4">
    <source>
        <dbReference type="ARBA" id="ARBA00022614"/>
    </source>
</evidence>
<dbReference type="InterPro" id="IPR000998">
    <property type="entry name" value="MAM_dom"/>
</dbReference>
<keyword evidence="3" id="KW-0217">Developmental protein</keyword>
<dbReference type="Pfam" id="PF00431">
    <property type="entry name" value="CUB"/>
    <property type="match status" value="1"/>
</dbReference>
<feature type="domain" description="MAM" evidence="21">
    <location>
        <begin position="273"/>
        <end position="377"/>
    </location>
</feature>
<dbReference type="Gene3D" id="2.60.120.260">
    <property type="entry name" value="Galactose-binding domain-like"/>
    <property type="match status" value="5"/>
</dbReference>
<keyword evidence="13 16" id="KW-0675">Receptor</keyword>
<feature type="disulfide bond" evidence="15">
    <location>
        <begin position="395"/>
        <end position="413"/>
    </location>
</feature>
<dbReference type="PROSITE" id="PS50011">
    <property type="entry name" value="PROTEIN_KINASE_DOM"/>
    <property type="match status" value="1"/>
</dbReference>
<dbReference type="InterPro" id="IPR000719">
    <property type="entry name" value="Prot_kinase_dom"/>
</dbReference>
<keyword evidence="7" id="KW-0677">Repeat</keyword>
<feature type="domain" description="F5/8 type C" evidence="20">
    <location>
        <begin position="846"/>
        <end position="1002"/>
    </location>
</feature>
<feature type="domain" description="F5/8 type C" evidence="20">
    <location>
        <begin position="1319"/>
        <end position="1471"/>
    </location>
</feature>
<dbReference type="PROSITE" id="PS50068">
    <property type="entry name" value="LDLRA_2"/>
    <property type="match status" value="2"/>
</dbReference>
<dbReference type="CDD" id="cd06263">
    <property type="entry name" value="MAM"/>
    <property type="match status" value="1"/>
</dbReference>
<evidence type="ECO:0000256" key="2">
    <source>
        <dbReference type="ARBA" id="ARBA00006078"/>
    </source>
</evidence>
<feature type="domain" description="Protein kinase" evidence="19">
    <location>
        <begin position="2757"/>
        <end position="3010"/>
    </location>
</feature>
<dbReference type="SUPFAM" id="SSF49854">
    <property type="entry name" value="Spermadhesin, CUB domain"/>
    <property type="match status" value="1"/>
</dbReference>
<keyword evidence="10 17" id="KW-1133">Transmembrane helix</keyword>
<evidence type="ECO:0000259" key="21">
    <source>
        <dbReference type="PROSITE" id="PS50060"/>
    </source>
</evidence>
<dbReference type="CDD" id="cd00041">
    <property type="entry name" value="CUB"/>
    <property type="match status" value="1"/>
</dbReference>
<dbReference type="Pfam" id="PF00001">
    <property type="entry name" value="7tm_1"/>
    <property type="match status" value="1"/>
</dbReference>
<feature type="domain" description="CUB" evidence="18">
    <location>
        <begin position="1999"/>
        <end position="2111"/>
    </location>
</feature>
<dbReference type="Gene3D" id="2.60.120.200">
    <property type="match status" value="5"/>
</dbReference>
<feature type="transmembrane region" description="Helical" evidence="17">
    <location>
        <begin position="2653"/>
        <end position="2676"/>
    </location>
</feature>
<dbReference type="SUPFAM" id="SSF81321">
    <property type="entry name" value="Family A G protein-coupled receptor-like"/>
    <property type="match status" value="1"/>
</dbReference>
<evidence type="ECO:0000256" key="14">
    <source>
        <dbReference type="PROSITE-ProRule" id="PRU00059"/>
    </source>
</evidence>
<dbReference type="InterPro" id="IPR001759">
    <property type="entry name" value="PTX_dom"/>
</dbReference>
<evidence type="ECO:0000256" key="3">
    <source>
        <dbReference type="ARBA" id="ARBA00022473"/>
    </source>
</evidence>
<dbReference type="PROSITE" id="PS50060">
    <property type="entry name" value="MAM_2"/>
    <property type="match status" value="4"/>
</dbReference>
<dbReference type="InterPro" id="IPR000859">
    <property type="entry name" value="CUB_dom"/>
</dbReference>
<dbReference type="PROSITE" id="PS51828">
    <property type="entry name" value="PTX_2"/>
    <property type="match status" value="1"/>
</dbReference>
<dbReference type="PROSITE" id="PS51820">
    <property type="entry name" value="PA14"/>
    <property type="match status" value="1"/>
</dbReference>
<dbReference type="SUPFAM" id="SSF56112">
    <property type="entry name" value="Protein kinase-like (PK-like)"/>
    <property type="match status" value="1"/>
</dbReference>
<feature type="disulfide bond" evidence="15">
    <location>
        <begin position="407"/>
        <end position="422"/>
    </location>
</feature>
<keyword evidence="9" id="KW-0524">Neurogenesis</keyword>
<dbReference type="InterPro" id="IPR003591">
    <property type="entry name" value="Leu-rich_rpt_typical-subtyp"/>
</dbReference>
<dbReference type="SUPFAM" id="SSF49899">
    <property type="entry name" value="Concanavalin A-like lectins/glucanases"/>
    <property type="match status" value="5"/>
</dbReference>
<evidence type="ECO:0000259" key="19">
    <source>
        <dbReference type="PROSITE" id="PS50011"/>
    </source>
</evidence>
<feature type="domain" description="F5/8 type C" evidence="20">
    <location>
        <begin position="1474"/>
        <end position="1627"/>
    </location>
</feature>
<accession>A0AAU9VPM0</accession>